<comment type="caution">
    <text evidence="6">The sequence shown here is derived from an EMBL/GenBank/DDBJ whole genome shotgun (WGS) entry which is preliminary data.</text>
</comment>
<dbReference type="Gene3D" id="3.20.20.80">
    <property type="entry name" value="Glycosidases"/>
    <property type="match status" value="1"/>
</dbReference>
<dbReference type="EMBL" id="LCHU01000025">
    <property type="protein sequence ID" value="KKT39999.1"/>
    <property type="molecule type" value="Genomic_DNA"/>
</dbReference>
<evidence type="ECO:0000256" key="2">
    <source>
        <dbReference type="ARBA" id="ARBA00023295"/>
    </source>
</evidence>
<dbReference type="GO" id="GO:0016020">
    <property type="term" value="C:membrane"/>
    <property type="evidence" value="ECO:0007669"/>
    <property type="project" value="InterPro"/>
</dbReference>
<reference evidence="6 7" key="1">
    <citation type="journal article" date="2015" name="Nature">
        <title>rRNA introns, odd ribosomes, and small enigmatic genomes across a large radiation of phyla.</title>
        <authorList>
            <person name="Brown C.T."/>
            <person name="Hug L.A."/>
            <person name="Thomas B.C."/>
            <person name="Sharon I."/>
            <person name="Castelle C.J."/>
            <person name="Singh A."/>
            <person name="Wilkins M.J."/>
            <person name="Williams K.H."/>
            <person name="Banfield J.F."/>
        </authorList>
    </citation>
    <scope>NUCLEOTIDE SEQUENCE [LARGE SCALE GENOMIC DNA]</scope>
</reference>
<name>A0A0G1JWY3_9BACT</name>
<dbReference type="GO" id="GO:0009341">
    <property type="term" value="C:beta-galactosidase complex"/>
    <property type="evidence" value="ECO:0007669"/>
    <property type="project" value="InterPro"/>
</dbReference>
<sequence length="606" mass="68424">MWLIATLAASFILGTSAVFDKMILEKKGSSDPLAYAFGVGILSALAVFLIPFEFSVLSFKTILTAMIGGAVFLSAIFLFISALKKFEASGVLPVVGGLTPIFTLFAAVLFLGRHIGIGDALGFAVLICGSFIFLAIEEKTFRLQAFFLASFAALLFAVSDILKKTAFNHGHFLTVFIWISFGGTILALSLLLVPSLRRRIFASFSLSEERTKKIYLLNRALATLGTVVLHYAFFLGHPAMVEGAQSFKYVVIFFAAWILLKEKFYGKILFWKAAGTLLIVFGVVWLGLVEYLRAMPLPDMRWGITFSEKFAKELEGDNLPAQAGWRQTYLDILDDLGAKHLRLIAYWDIVEPEQGKFDFGDLDWQMEEAKKRGADVVLAFGRKAPRWPECHIPGWARELPESGAQFQDNLMNYIKTTVEHYSNNNAVIAWQIENEPLFPFGDCKPLGVKVLNKEISLVRSLDTRPIALTDSGEIGFAWPYLSAKSDIFGTTLYRYVHNRILGDIEYTLIPPGYFRLKVLWANKILGKDVFVAELQGEPWQSKPLSNTTMEEQYNTMNPQRFLAVTEYAKNSGFPLSYWWGVEWWHWMKVKNNNPEMWNLAKKLFNK</sequence>
<feature type="transmembrane region" description="Helical" evidence="3">
    <location>
        <begin position="214"/>
        <end position="233"/>
    </location>
</feature>
<feature type="transmembrane region" description="Helical" evidence="3">
    <location>
        <begin position="62"/>
        <end position="81"/>
    </location>
</feature>
<dbReference type="PANTHER" id="PTHR22911">
    <property type="entry name" value="ACYL-MALONYL CONDENSING ENZYME-RELATED"/>
    <property type="match status" value="1"/>
</dbReference>
<dbReference type="Pfam" id="PF02449">
    <property type="entry name" value="Glyco_hydro_42"/>
    <property type="match status" value="1"/>
</dbReference>
<accession>A0A0G1JWY3</accession>
<gene>
    <name evidence="6" type="ORF">UW30_C0025G0004</name>
</gene>
<dbReference type="InterPro" id="IPR017853">
    <property type="entry name" value="GH"/>
</dbReference>
<keyword evidence="3" id="KW-0812">Transmembrane</keyword>
<evidence type="ECO:0000259" key="4">
    <source>
        <dbReference type="Pfam" id="PF00892"/>
    </source>
</evidence>
<keyword evidence="2" id="KW-0326">Glycosidase</keyword>
<feature type="domain" description="Glycoside hydrolase family 42 N-terminal" evidence="5">
    <location>
        <begin position="344"/>
        <end position="436"/>
    </location>
</feature>
<evidence type="ECO:0008006" key="8">
    <source>
        <dbReference type="Google" id="ProtNLM"/>
    </source>
</evidence>
<evidence type="ECO:0000313" key="7">
    <source>
        <dbReference type="Proteomes" id="UP000034736"/>
    </source>
</evidence>
<feature type="transmembrane region" description="Helical" evidence="3">
    <location>
        <begin position="101"/>
        <end position="134"/>
    </location>
</feature>
<keyword evidence="1" id="KW-0378">Hydrolase</keyword>
<keyword evidence="3" id="KW-1133">Transmembrane helix</keyword>
<feature type="transmembrane region" description="Helical" evidence="3">
    <location>
        <begin position="239"/>
        <end position="260"/>
    </location>
</feature>
<dbReference type="InterPro" id="IPR013529">
    <property type="entry name" value="Glyco_hydro_42_N"/>
</dbReference>
<dbReference type="Pfam" id="PF00892">
    <property type="entry name" value="EamA"/>
    <property type="match status" value="1"/>
</dbReference>
<dbReference type="STRING" id="1618647.UW30_C0025G0004"/>
<dbReference type="Proteomes" id="UP000034736">
    <property type="component" value="Unassembled WGS sequence"/>
</dbReference>
<dbReference type="InterPro" id="IPR037185">
    <property type="entry name" value="EmrE-like"/>
</dbReference>
<dbReference type="SUPFAM" id="SSF103481">
    <property type="entry name" value="Multidrug resistance efflux transporter EmrE"/>
    <property type="match status" value="1"/>
</dbReference>
<feature type="transmembrane region" description="Helical" evidence="3">
    <location>
        <begin position="33"/>
        <end position="50"/>
    </location>
</feature>
<organism evidence="6 7">
    <name type="scientific">Candidatus Giovannonibacteria bacterium GW2011_GWA2_44_13b</name>
    <dbReference type="NCBI Taxonomy" id="1618647"/>
    <lineage>
        <taxon>Bacteria</taxon>
        <taxon>Candidatus Giovannoniibacteriota</taxon>
    </lineage>
</organism>
<feature type="domain" description="EamA" evidence="4">
    <location>
        <begin position="2"/>
        <end position="133"/>
    </location>
</feature>
<dbReference type="InterPro" id="IPR000620">
    <property type="entry name" value="EamA_dom"/>
</dbReference>
<dbReference type="GO" id="GO:0004565">
    <property type="term" value="F:beta-galactosidase activity"/>
    <property type="evidence" value="ECO:0007669"/>
    <property type="project" value="InterPro"/>
</dbReference>
<evidence type="ECO:0000256" key="3">
    <source>
        <dbReference type="SAM" id="Phobius"/>
    </source>
</evidence>
<feature type="transmembrane region" description="Helical" evidence="3">
    <location>
        <begin position="141"/>
        <end position="159"/>
    </location>
</feature>
<feature type="transmembrane region" description="Helical" evidence="3">
    <location>
        <begin position="269"/>
        <end position="288"/>
    </location>
</feature>
<evidence type="ECO:0000313" key="6">
    <source>
        <dbReference type="EMBL" id="KKT39999.1"/>
    </source>
</evidence>
<evidence type="ECO:0000259" key="5">
    <source>
        <dbReference type="Pfam" id="PF02449"/>
    </source>
</evidence>
<dbReference type="Gene3D" id="1.10.3730.20">
    <property type="match status" value="1"/>
</dbReference>
<dbReference type="SUPFAM" id="SSF51445">
    <property type="entry name" value="(Trans)glycosidases"/>
    <property type="match status" value="1"/>
</dbReference>
<evidence type="ECO:0000256" key="1">
    <source>
        <dbReference type="ARBA" id="ARBA00022801"/>
    </source>
</evidence>
<proteinExistence type="predicted"/>
<feature type="transmembrane region" description="Helical" evidence="3">
    <location>
        <begin position="171"/>
        <end position="193"/>
    </location>
</feature>
<protein>
    <recommendedName>
        <fullName evidence="8">Glycoside hydrolase family 42 N-terminal domain-containing protein</fullName>
    </recommendedName>
</protein>
<dbReference type="GO" id="GO:0005975">
    <property type="term" value="P:carbohydrate metabolic process"/>
    <property type="evidence" value="ECO:0007669"/>
    <property type="project" value="InterPro"/>
</dbReference>
<dbReference type="AlphaFoldDB" id="A0A0G1JWY3"/>
<keyword evidence="3" id="KW-0472">Membrane</keyword>